<keyword evidence="2" id="KW-1185">Reference proteome</keyword>
<dbReference type="Gene3D" id="3.40.1310.20">
    <property type="match status" value="1"/>
</dbReference>
<sequence length="166" mass="19197">MTKGRSRNCWFTINNFTEGTIELLKNEFEAGKISYLIVAIKYVPAPHLLGCIQFKQQTRYIKLARKLNANFRKCSGLTEDVIKVWFKSENFVEMGKFKTITINSAKKTKTEDQKSVKISSSKVSSEETVVDDYNAFYQQFNLFCTLFEPFCSFTSNMTENPVFLPF</sequence>
<comment type="caution">
    <text evidence="1">The sequence shown here is derived from an EMBL/GenBank/DDBJ whole genome shotgun (WGS) entry which is preliminary data.</text>
</comment>
<proteinExistence type="predicted"/>
<dbReference type="AlphaFoldDB" id="A0AAU9J984"/>
<gene>
    <name evidence="1" type="ORF">BSTOLATCC_MIC34161</name>
</gene>
<organism evidence="1 2">
    <name type="scientific">Blepharisma stoltei</name>
    <dbReference type="NCBI Taxonomy" id="1481888"/>
    <lineage>
        <taxon>Eukaryota</taxon>
        <taxon>Sar</taxon>
        <taxon>Alveolata</taxon>
        <taxon>Ciliophora</taxon>
        <taxon>Postciliodesmatophora</taxon>
        <taxon>Heterotrichea</taxon>
        <taxon>Heterotrichida</taxon>
        <taxon>Blepharismidae</taxon>
        <taxon>Blepharisma</taxon>
    </lineage>
</organism>
<evidence type="ECO:0000313" key="1">
    <source>
        <dbReference type="EMBL" id="CAG9323512.1"/>
    </source>
</evidence>
<dbReference type="Proteomes" id="UP001162131">
    <property type="component" value="Unassembled WGS sequence"/>
</dbReference>
<name>A0AAU9J984_9CILI</name>
<dbReference type="EMBL" id="CAJZBQ010000034">
    <property type="protein sequence ID" value="CAG9323512.1"/>
    <property type="molecule type" value="Genomic_DNA"/>
</dbReference>
<accession>A0AAU9J984</accession>
<reference evidence="1" key="1">
    <citation type="submission" date="2021-09" db="EMBL/GenBank/DDBJ databases">
        <authorList>
            <consortium name="AG Swart"/>
            <person name="Singh M."/>
            <person name="Singh A."/>
            <person name="Seah K."/>
            <person name="Emmerich C."/>
        </authorList>
    </citation>
    <scope>NUCLEOTIDE SEQUENCE</scope>
    <source>
        <strain evidence="1">ATCC30299</strain>
    </source>
</reference>
<evidence type="ECO:0000313" key="2">
    <source>
        <dbReference type="Proteomes" id="UP001162131"/>
    </source>
</evidence>
<protein>
    <submittedName>
        <fullName evidence="1">Uncharacterized protein</fullName>
    </submittedName>
</protein>